<proteinExistence type="predicted"/>
<dbReference type="RefSeq" id="XP_029240612.1">
    <property type="nucleotide sequence ID" value="XM_029379552.1"/>
</dbReference>
<name>A0A3R7KLF0_TRYRA</name>
<dbReference type="AlphaFoldDB" id="A0A3R7KLF0"/>
<dbReference type="OrthoDB" id="250540at2759"/>
<comment type="caution">
    <text evidence="2">The sequence shown here is derived from an EMBL/GenBank/DDBJ whole genome shotgun (WGS) entry which is preliminary data.</text>
</comment>
<evidence type="ECO:0000313" key="2">
    <source>
        <dbReference type="EMBL" id="RNF08811.1"/>
    </source>
</evidence>
<sequence>MSAWASGSLAEKLKQQKLAAPKDKGPVAPSATLTSSEAESGSSNVRSNVAPSSAPLAHPPAVDKKPVASTVRDKSPPRTSAALAHLGPIALPPELAKLVSAEFNFVGVVPTPPTTLEETRHPSVANGPETTPRPTAFAAQPEHKEPPQTADASHLYPVHHHHHYHKQQQQPRLQHQSPGQHHLYQYQAQQPQQRYMQQDTSGQSYHSAYNSVPYHMSPDAMPYRPRMYKGYPGMNMNMGMGMGMGMGLYGGMNEYGGFSLQRKPAYYPPLPHPMGPYPPTDQH</sequence>
<evidence type="ECO:0000256" key="1">
    <source>
        <dbReference type="SAM" id="MobiDB-lite"/>
    </source>
</evidence>
<feature type="compositionally biased region" description="Low complexity" evidence="1">
    <location>
        <begin position="167"/>
        <end position="182"/>
    </location>
</feature>
<dbReference type="Proteomes" id="UP000283634">
    <property type="component" value="Unassembled WGS sequence"/>
</dbReference>
<keyword evidence="3" id="KW-1185">Reference proteome</keyword>
<dbReference type="GeneID" id="40326486"/>
<dbReference type="EMBL" id="MKGL01000059">
    <property type="protein sequence ID" value="RNF08811.1"/>
    <property type="molecule type" value="Genomic_DNA"/>
</dbReference>
<organism evidence="2 3">
    <name type="scientific">Trypanosoma rangeli</name>
    <dbReference type="NCBI Taxonomy" id="5698"/>
    <lineage>
        <taxon>Eukaryota</taxon>
        <taxon>Discoba</taxon>
        <taxon>Euglenozoa</taxon>
        <taxon>Kinetoplastea</taxon>
        <taxon>Metakinetoplastina</taxon>
        <taxon>Trypanosomatida</taxon>
        <taxon>Trypanosomatidae</taxon>
        <taxon>Trypanosoma</taxon>
        <taxon>Herpetosoma</taxon>
    </lineage>
</organism>
<protein>
    <submittedName>
        <fullName evidence="2">Uncharacterized protein</fullName>
    </submittedName>
</protein>
<feature type="compositionally biased region" description="Low complexity" evidence="1">
    <location>
        <begin position="50"/>
        <end position="60"/>
    </location>
</feature>
<feature type="compositionally biased region" description="Polar residues" evidence="1">
    <location>
        <begin position="31"/>
        <end position="49"/>
    </location>
</feature>
<gene>
    <name evidence="2" type="ORF">TraAM80_02553</name>
</gene>
<evidence type="ECO:0000313" key="3">
    <source>
        <dbReference type="Proteomes" id="UP000283634"/>
    </source>
</evidence>
<feature type="compositionally biased region" description="Basic residues" evidence="1">
    <location>
        <begin position="157"/>
        <end position="166"/>
    </location>
</feature>
<accession>A0A3R7KLF0</accession>
<dbReference type="OMA" id="NAYHETS"/>
<feature type="region of interest" description="Disordered" evidence="1">
    <location>
        <begin position="114"/>
        <end position="182"/>
    </location>
</feature>
<reference evidence="2 3" key="1">
    <citation type="journal article" date="2018" name="BMC Genomics">
        <title>Genomic comparison of Trypanosoma conorhini and Trypanosoma rangeli to Trypanosoma cruzi strains of high and low virulence.</title>
        <authorList>
            <person name="Bradwell K.R."/>
            <person name="Koparde V.N."/>
            <person name="Matveyev A.V."/>
            <person name="Serrano M.G."/>
            <person name="Alves J.M."/>
            <person name="Parikh H."/>
            <person name="Huang B."/>
            <person name="Lee V."/>
            <person name="Espinosa-Alvarez O."/>
            <person name="Ortiz P.A."/>
            <person name="Costa-Martins A.G."/>
            <person name="Teixeira M.M."/>
            <person name="Buck G.A."/>
        </authorList>
    </citation>
    <scope>NUCLEOTIDE SEQUENCE [LARGE SCALE GENOMIC DNA]</scope>
    <source>
        <strain evidence="2 3">AM80</strain>
    </source>
</reference>
<feature type="region of interest" description="Disordered" evidence="1">
    <location>
        <begin position="15"/>
        <end position="79"/>
    </location>
</feature>
<feature type="compositionally biased region" description="Basic and acidic residues" evidence="1">
    <location>
        <begin position="61"/>
        <end position="76"/>
    </location>
</feature>